<organism evidence="2 3">
    <name type="scientific">Nocardioides vastitatis</name>
    <dbReference type="NCBI Taxonomy" id="2568655"/>
    <lineage>
        <taxon>Bacteria</taxon>
        <taxon>Bacillati</taxon>
        <taxon>Actinomycetota</taxon>
        <taxon>Actinomycetes</taxon>
        <taxon>Propionibacteriales</taxon>
        <taxon>Nocardioidaceae</taxon>
        <taxon>Nocardioides</taxon>
    </lineage>
</organism>
<dbReference type="InterPro" id="IPR036188">
    <property type="entry name" value="FAD/NAD-bd_sf"/>
</dbReference>
<dbReference type="InterPro" id="IPR050407">
    <property type="entry name" value="Geranylgeranyl_reductase"/>
</dbReference>
<dbReference type="Proteomes" id="UP001596072">
    <property type="component" value="Unassembled WGS sequence"/>
</dbReference>
<dbReference type="Pfam" id="PF01494">
    <property type="entry name" value="FAD_binding_3"/>
    <property type="match status" value="1"/>
</dbReference>
<protein>
    <submittedName>
        <fullName evidence="2">NAD(P)/FAD-dependent oxidoreductase</fullName>
        <ecNumber evidence="2">1.-.-.-</ecNumber>
    </submittedName>
</protein>
<accession>A0ABW0ZI09</accession>
<keyword evidence="2" id="KW-0560">Oxidoreductase</keyword>
<dbReference type="NCBIfam" id="TIGR02032">
    <property type="entry name" value="GG-red-SF"/>
    <property type="match status" value="1"/>
</dbReference>
<dbReference type="PANTHER" id="PTHR42685:SF22">
    <property type="entry name" value="CONDITIONED MEDIUM FACTOR RECEPTOR 1"/>
    <property type="match status" value="1"/>
</dbReference>
<dbReference type="RefSeq" id="WP_378527216.1">
    <property type="nucleotide sequence ID" value="NZ_JBHSNS010000006.1"/>
</dbReference>
<dbReference type="EMBL" id="JBHSNS010000006">
    <property type="protein sequence ID" value="MFC5729838.1"/>
    <property type="molecule type" value="Genomic_DNA"/>
</dbReference>
<dbReference type="SUPFAM" id="SSF51905">
    <property type="entry name" value="FAD/NAD(P)-binding domain"/>
    <property type="match status" value="1"/>
</dbReference>
<dbReference type="InterPro" id="IPR011777">
    <property type="entry name" value="Geranylgeranyl_Rdtase_fam"/>
</dbReference>
<name>A0ABW0ZI09_9ACTN</name>
<dbReference type="EC" id="1.-.-.-" evidence="2"/>
<dbReference type="InterPro" id="IPR002938">
    <property type="entry name" value="FAD-bd"/>
</dbReference>
<evidence type="ECO:0000259" key="1">
    <source>
        <dbReference type="Pfam" id="PF01494"/>
    </source>
</evidence>
<reference evidence="3" key="1">
    <citation type="journal article" date="2019" name="Int. J. Syst. Evol. Microbiol.">
        <title>The Global Catalogue of Microorganisms (GCM) 10K type strain sequencing project: providing services to taxonomists for standard genome sequencing and annotation.</title>
        <authorList>
            <consortium name="The Broad Institute Genomics Platform"/>
            <consortium name="The Broad Institute Genome Sequencing Center for Infectious Disease"/>
            <person name="Wu L."/>
            <person name="Ma J."/>
        </authorList>
    </citation>
    <scope>NUCLEOTIDE SEQUENCE [LARGE SCALE GENOMIC DNA]</scope>
    <source>
        <strain evidence="3">YIM 94188</strain>
    </source>
</reference>
<dbReference type="Gene3D" id="3.50.50.60">
    <property type="entry name" value="FAD/NAD(P)-binding domain"/>
    <property type="match status" value="1"/>
</dbReference>
<keyword evidence="3" id="KW-1185">Reference proteome</keyword>
<dbReference type="PANTHER" id="PTHR42685">
    <property type="entry name" value="GERANYLGERANYL DIPHOSPHATE REDUCTASE"/>
    <property type="match status" value="1"/>
</dbReference>
<dbReference type="GO" id="GO:0016491">
    <property type="term" value="F:oxidoreductase activity"/>
    <property type="evidence" value="ECO:0007669"/>
    <property type="project" value="UniProtKB-KW"/>
</dbReference>
<sequence>MTAWDLAVVGAGPAGAATAIGALRVDPSLRVALIDRAEFPRDKSCGDGIAPQVIDLLEGAGVTGIVEDQVPVPRLRLDRGSFGVDRRMARPTWVIPRTTFDQRLLEAAQEAGATLLRHRVRELVLTSSITLDGQLEARTVVGADGAHSTVRRALGIGPGPMAVAIRGYSPTAPDRSNAQVIVFDTARQPAYAWSFDRGDGLSNVGYGELLDHRHDGPTKAQMMERLDTLLPGATDGGTGWKGHQLPLSAGRWRPPAGRVMLAGDAAGLVNPMTGEGIYYAVATGLAAGRAAAEALAADDPATAGARYARTTRRLLAGHLRHVAAAAWLCRHGAVIDAGLRASAADQRVFDDLVELGLARGRITPTMARGLVRELAGATWDRRRARHRNDIEETSACES</sequence>
<dbReference type="PRINTS" id="PR00420">
    <property type="entry name" value="RNGMNOXGNASE"/>
</dbReference>
<evidence type="ECO:0000313" key="2">
    <source>
        <dbReference type="EMBL" id="MFC5729838.1"/>
    </source>
</evidence>
<comment type="caution">
    <text evidence="2">The sequence shown here is derived from an EMBL/GenBank/DDBJ whole genome shotgun (WGS) entry which is preliminary data.</text>
</comment>
<gene>
    <name evidence="2" type="ORF">ACFPQB_13000</name>
</gene>
<evidence type="ECO:0000313" key="3">
    <source>
        <dbReference type="Proteomes" id="UP001596072"/>
    </source>
</evidence>
<proteinExistence type="predicted"/>
<feature type="domain" description="FAD-binding" evidence="1">
    <location>
        <begin position="6"/>
        <end position="296"/>
    </location>
</feature>